<organism evidence="2 3">
    <name type="scientific">Steinernema glaseri</name>
    <dbReference type="NCBI Taxonomy" id="37863"/>
    <lineage>
        <taxon>Eukaryota</taxon>
        <taxon>Metazoa</taxon>
        <taxon>Ecdysozoa</taxon>
        <taxon>Nematoda</taxon>
        <taxon>Chromadorea</taxon>
        <taxon>Rhabditida</taxon>
        <taxon>Tylenchina</taxon>
        <taxon>Panagrolaimomorpha</taxon>
        <taxon>Strongyloidoidea</taxon>
        <taxon>Steinernematidae</taxon>
        <taxon>Steinernema</taxon>
    </lineage>
</organism>
<name>A0A1I8AUR8_9BILA</name>
<dbReference type="AlphaFoldDB" id="A0A1I8AUR8"/>
<feature type="compositionally biased region" description="Basic and acidic residues" evidence="1">
    <location>
        <begin position="196"/>
        <end position="263"/>
    </location>
</feature>
<feature type="region of interest" description="Disordered" evidence="1">
    <location>
        <begin position="75"/>
        <end position="165"/>
    </location>
</feature>
<feature type="region of interest" description="Disordered" evidence="1">
    <location>
        <begin position="196"/>
        <end position="280"/>
    </location>
</feature>
<protein>
    <submittedName>
        <fullName evidence="3">Btz domain-containing protein</fullName>
    </submittedName>
</protein>
<evidence type="ECO:0000256" key="1">
    <source>
        <dbReference type="SAM" id="MobiDB-lite"/>
    </source>
</evidence>
<evidence type="ECO:0000313" key="2">
    <source>
        <dbReference type="Proteomes" id="UP000095287"/>
    </source>
</evidence>
<reference evidence="3" key="1">
    <citation type="submission" date="2016-11" db="UniProtKB">
        <authorList>
            <consortium name="WormBaseParasite"/>
        </authorList>
    </citation>
    <scope>IDENTIFICATION</scope>
</reference>
<accession>A0A1I8AUR8</accession>
<feature type="compositionally biased region" description="Basic and acidic residues" evidence="1">
    <location>
        <begin position="142"/>
        <end position="165"/>
    </location>
</feature>
<sequence length="280" mass="33162">MRNSLYITCPVVIKRSEKRKTFCATVSRASEVRKVRNSINDVGGRRRMRYCRPPTVATPPPLHMVLYRQSLSTRRCPMEQQIERKRKLSPSAYEGYPPPTQNWGPTGKLSAHGEFGYGRGTDRGRGGYGRGQDRGQGYSRGSGREVNYRGGSDQDSRSGDRDYRREREWEVRADPFDRRHHNRQENRRDGYRQRMDEWDDGSRYGRSDRRHEELRHSMEERGRQLAERRMSSGRHQERDYGSRYGRDDRRHEEPRHSQDERGRSPAGRRMRSRRSDEFPL</sequence>
<dbReference type="Proteomes" id="UP000095287">
    <property type="component" value="Unplaced"/>
</dbReference>
<dbReference type="WBParaSite" id="L893_g9707.t1">
    <property type="protein sequence ID" value="L893_g9707.t1"/>
    <property type="gene ID" value="L893_g9707"/>
</dbReference>
<evidence type="ECO:0000313" key="3">
    <source>
        <dbReference type="WBParaSite" id="L893_g9707.t1"/>
    </source>
</evidence>
<proteinExistence type="predicted"/>
<keyword evidence="2" id="KW-1185">Reference proteome</keyword>